<dbReference type="EMBL" id="CM041548">
    <property type="protein sequence ID" value="KAI3358709.1"/>
    <property type="molecule type" value="Genomic_DNA"/>
</dbReference>
<name>A0ACB8VT69_9TELE</name>
<comment type="caution">
    <text evidence="1">The sequence shown here is derived from an EMBL/GenBank/DDBJ whole genome shotgun (WGS) entry which is preliminary data.</text>
</comment>
<reference evidence="1" key="1">
    <citation type="submission" date="2022-04" db="EMBL/GenBank/DDBJ databases">
        <title>Jade perch genome.</title>
        <authorList>
            <person name="Chao B."/>
        </authorList>
    </citation>
    <scope>NUCLEOTIDE SEQUENCE</scope>
    <source>
        <strain evidence="1">CB-2022</strain>
    </source>
</reference>
<evidence type="ECO:0000313" key="1">
    <source>
        <dbReference type="EMBL" id="KAI3358709.1"/>
    </source>
</evidence>
<evidence type="ECO:0000313" key="2">
    <source>
        <dbReference type="Proteomes" id="UP000831701"/>
    </source>
</evidence>
<feature type="non-terminal residue" evidence="1">
    <location>
        <position position="1"/>
    </location>
</feature>
<proteinExistence type="predicted"/>
<gene>
    <name evidence="1" type="ORF">L3Q82_015118</name>
</gene>
<keyword evidence="2" id="KW-1185">Reference proteome</keyword>
<sequence length="1470" mass="162442">QRKMEVQSGVQQPEPRPLGSPRSGANQQNELDDSQTNASGRSSADNHTKDAQPASQKDDKKVTLKFISIHCVEVAPDAVRVYGNVRDPVLLFVRFGEVYTLATLVNTGSDGITFAKYFDLFSVAMTAQPSATVRGYHSGKAAAASPNLGSSWTTASGGGQGSRSGPSFTRASLQHYPSHHQQHPHQHPQSSHTSYTYCPAHSALTGHGYMVTMTKHFVYQCTNPVHTETLRCGNAAARWSVSGSLSRTELLKTLLPAGLEKEEAVCSAHSLGRAPFAALSERLSEHPPYTEAPDPSSGASPVKGRPSPSLPAAVRHANPAFSLEDWLATQRCGQQRQESQQPLRCLYPIASYLAAPAPVSPFPASVLRIPATWASDWSSSQCTLSTPTTTPTISRPRYAAPLLFLHSSNLLIHSYTLILPPSLALTTSPSPPPPLFHRPPLLFNSSTYHPISCIKSFLSSPFFSQQPYAPPPHPMAPPSPSTNSCSQGGAEQLSKTNLYIRGLPPGTTDQDLIKLCQPYGKIVSTKAILDKNTNQCKGYGFVDFDSPAAAQKAVSSLKATGVQAQMAKVAFRAEKTDTSSRQNDNSLPVLRVIVIAFTADCPGGDARALDCPVFKELFGDGGWLVTQQARVAYLREQQEQDPTNLYISNLPVSMDEQELENMLKPLGHVISTRILRDANGVSRGVGFARMESTEKCEVVIQHFNGKYLKTPPGIPAPTEPLLCKFADGGQKKRQSQSKYPQNGRPWHREGETGMALTYDPAAMQNGFYSSPYSIATNRMIAQTSITPFIAASPVSTYQGAVITPAMDHTMSMQPASMMGPITQQMNHLSLGTTGSYMTAAAAAAPMQGTYIPQYTPVPPTAVPVEGVVTDASPQTVAPSSQEVAGQQQQIQVDSAADHVPAYSYQSNMSFISSPAALMTRFRTAGATWKGLRCEKERKERERERERERGKKRNCPTPLKISCSMRSAHTSNRRTEDSPPSLDINPLSGLRLINEKEGRVWRKKDDNVTFDTFCHNPAQKVYGLVLEDYNNRKCEMKERKGMGSQFFICACSEDECNDHIFFNSQMDSQVVAVILVSLVPLLVMAVFVITSFYCYRVYRQRQASSRRKKGLPLDFSDAHAIMIDDEGSDSSSTHANNLNHNTELLPIELDVQVGKGRFAEVYKAKLKQGSSVSEEQGFETVAIKIFQYEEYASWKNEKEIFSDADLRHDNVLHFLTAEERKVQRQYWLITAYHPRGNLQEYLIHHIINWRDLWLLGGSLARGVAHLHSDRTPCGRYKVPIAHRDIKSSNILVKRDLTCCLCDFGLALRLDNTLSVDELANSGQVGTARYMAPEVLESRINLENIESFKQADVYSMALVLWEIISRCNAIGEVKEYEPPFGNLREHPCVESMKDSVLRDRGRPEIPNSWINHTGIQMVCASIEECWDHDPEARLTAQCVAERFYDMEYLDKLSDSSDSEEKIPEEIFVVDEK</sequence>
<protein>
    <submittedName>
        <fullName evidence="1">Uncharacterized protein</fullName>
    </submittedName>
</protein>
<accession>A0ACB8VT69</accession>
<dbReference type="Proteomes" id="UP000831701">
    <property type="component" value="Chromosome 18"/>
</dbReference>
<organism evidence="1 2">
    <name type="scientific">Scortum barcoo</name>
    <name type="common">barcoo grunter</name>
    <dbReference type="NCBI Taxonomy" id="214431"/>
    <lineage>
        <taxon>Eukaryota</taxon>
        <taxon>Metazoa</taxon>
        <taxon>Chordata</taxon>
        <taxon>Craniata</taxon>
        <taxon>Vertebrata</taxon>
        <taxon>Euteleostomi</taxon>
        <taxon>Actinopterygii</taxon>
        <taxon>Neopterygii</taxon>
        <taxon>Teleostei</taxon>
        <taxon>Neoteleostei</taxon>
        <taxon>Acanthomorphata</taxon>
        <taxon>Eupercaria</taxon>
        <taxon>Centrarchiformes</taxon>
        <taxon>Terapontoidei</taxon>
        <taxon>Terapontidae</taxon>
        <taxon>Scortum</taxon>
    </lineage>
</organism>